<sequence length="153" mass="17415">MFASPGDIVYACIGNKPERRFLGFRFRVTAEHLVLVLPWAINDDQGNERYGVLPLHQDITGTRIDPNNLRWVPRADVGQRRDAMDRQMFQVVCGVLEGDDPRHPEIRLPDAVASFLQGESVTFPWLVPGPDQDDEQRYPTIAQAMVDPPELDY</sequence>
<dbReference type="RefSeq" id="WP_203860554.1">
    <property type="nucleotide sequence ID" value="NZ_BAAAZQ010000009.1"/>
</dbReference>
<protein>
    <recommendedName>
        <fullName evidence="3">HNH endonuclease</fullName>
    </recommendedName>
</protein>
<evidence type="ECO:0000313" key="2">
    <source>
        <dbReference type="Proteomes" id="UP000621500"/>
    </source>
</evidence>
<organism evidence="1 2">
    <name type="scientific">Plantactinospora mayteni</name>
    <dbReference type="NCBI Taxonomy" id="566021"/>
    <lineage>
        <taxon>Bacteria</taxon>
        <taxon>Bacillati</taxon>
        <taxon>Actinomycetota</taxon>
        <taxon>Actinomycetes</taxon>
        <taxon>Micromonosporales</taxon>
        <taxon>Micromonosporaceae</taxon>
        <taxon>Plantactinospora</taxon>
    </lineage>
</organism>
<gene>
    <name evidence="1" type="ORF">Pma05_57220</name>
</gene>
<keyword evidence="2" id="KW-1185">Reference proteome</keyword>
<proteinExistence type="predicted"/>
<evidence type="ECO:0008006" key="3">
    <source>
        <dbReference type="Google" id="ProtNLM"/>
    </source>
</evidence>
<accession>A0ABQ4EWV0</accession>
<comment type="caution">
    <text evidence="1">The sequence shown here is derived from an EMBL/GenBank/DDBJ whole genome shotgun (WGS) entry which is preliminary data.</text>
</comment>
<name>A0ABQ4EWV0_9ACTN</name>
<dbReference type="EMBL" id="BONX01000041">
    <property type="protein sequence ID" value="GIG99149.1"/>
    <property type="molecule type" value="Genomic_DNA"/>
</dbReference>
<dbReference type="Proteomes" id="UP000621500">
    <property type="component" value="Unassembled WGS sequence"/>
</dbReference>
<reference evidence="1 2" key="1">
    <citation type="submission" date="2021-01" db="EMBL/GenBank/DDBJ databases">
        <title>Whole genome shotgun sequence of Plantactinospora mayteni NBRC 109088.</title>
        <authorList>
            <person name="Komaki H."/>
            <person name="Tamura T."/>
        </authorList>
    </citation>
    <scope>NUCLEOTIDE SEQUENCE [LARGE SCALE GENOMIC DNA]</scope>
    <source>
        <strain evidence="1 2">NBRC 109088</strain>
    </source>
</reference>
<evidence type="ECO:0000313" key="1">
    <source>
        <dbReference type="EMBL" id="GIG99149.1"/>
    </source>
</evidence>